<gene>
    <name evidence="2" type="ORF">WKI68_25370</name>
</gene>
<dbReference type="EMBL" id="JBBKAM010000002">
    <property type="protein sequence ID" value="MEJ8643799.1"/>
    <property type="molecule type" value="Genomic_DNA"/>
</dbReference>
<accession>A0ABU8U7E2</accession>
<organism evidence="2 3">
    <name type="scientific">Streptomyces caledonius</name>
    <dbReference type="NCBI Taxonomy" id="3134107"/>
    <lineage>
        <taxon>Bacteria</taxon>
        <taxon>Bacillati</taxon>
        <taxon>Actinomycetota</taxon>
        <taxon>Actinomycetes</taxon>
        <taxon>Kitasatosporales</taxon>
        <taxon>Streptomycetaceae</taxon>
        <taxon>Streptomyces</taxon>
    </lineage>
</organism>
<comment type="caution">
    <text evidence="2">The sequence shown here is derived from an EMBL/GenBank/DDBJ whole genome shotgun (WGS) entry which is preliminary data.</text>
</comment>
<sequence>MAERLRIEVQRSDTDIESLLREVDTLRLDLLELDVENVERAEAGPVPPGSRAGTLELANELLVTLPAAVALLREVVSVVGDWRNRATSASGAVDVTLKIGDNRLVLTGVDAAEQRRLTDAWLLAVSAHSGAEGVGGD</sequence>
<evidence type="ECO:0000256" key="1">
    <source>
        <dbReference type="SAM" id="Coils"/>
    </source>
</evidence>
<keyword evidence="3" id="KW-1185">Reference proteome</keyword>
<name>A0ABU8U7E2_9ACTN</name>
<protein>
    <submittedName>
        <fullName evidence="2">Uncharacterized protein</fullName>
    </submittedName>
</protein>
<feature type="coiled-coil region" evidence="1">
    <location>
        <begin position="2"/>
        <end position="36"/>
    </location>
</feature>
<evidence type="ECO:0000313" key="3">
    <source>
        <dbReference type="Proteomes" id="UP001382904"/>
    </source>
</evidence>
<dbReference type="Proteomes" id="UP001382904">
    <property type="component" value="Unassembled WGS sequence"/>
</dbReference>
<proteinExistence type="predicted"/>
<keyword evidence="1" id="KW-0175">Coiled coil</keyword>
<evidence type="ECO:0000313" key="2">
    <source>
        <dbReference type="EMBL" id="MEJ8643799.1"/>
    </source>
</evidence>
<reference evidence="2 3" key="1">
    <citation type="submission" date="2024-03" db="EMBL/GenBank/DDBJ databases">
        <title>Novel Streptomyces species of biotechnological and ecological value are a feature of Machair soil.</title>
        <authorList>
            <person name="Prole J.R."/>
            <person name="Goodfellow M."/>
            <person name="Allenby N."/>
            <person name="Ward A.C."/>
        </authorList>
    </citation>
    <scope>NUCLEOTIDE SEQUENCE [LARGE SCALE GENOMIC DNA]</scope>
    <source>
        <strain evidence="2 3">MS1.HAVA.3</strain>
    </source>
</reference>